<gene>
    <name evidence="2" type="ORF">ACOC_LOCUS6105</name>
</gene>
<sequence>MEVSDVFIRMETTTNSYALTKSIEQFINIESPTVVSVLERLEEEGIVGFYSGIRDELGYLFSKTQAILWRVNRLLFRRLKLPYPLKERTRILSLAYDYQCGFSLGNQASSSESSEHETPLRYQFKACHLDLKHCGFPVLHRETFVEALVVYSVNHFDDWIPPTALKKYVVTEEVLSLFPTKRNNSELIHQSDLDAAVSFLDLDVASETSESDSDLSNEDVVEDQRSATNSISVQS</sequence>
<accession>A0A0R3PMI2</accession>
<feature type="region of interest" description="Disordered" evidence="1">
    <location>
        <begin position="207"/>
        <end position="235"/>
    </location>
</feature>
<protein>
    <submittedName>
        <fullName evidence="4">CULLIN_2 domain-containing protein</fullName>
    </submittedName>
</protein>
<reference evidence="4" key="1">
    <citation type="submission" date="2017-02" db="UniProtKB">
        <authorList>
            <consortium name="WormBaseParasite"/>
        </authorList>
    </citation>
    <scope>IDENTIFICATION</scope>
</reference>
<feature type="compositionally biased region" description="Polar residues" evidence="1">
    <location>
        <begin position="226"/>
        <end position="235"/>
    </location>
</feature>
<evidence type="ECO:0000313" key="4">
    <source>
        <dbReference type="WBParaSite" id="ACOC_0000610401-mRNA-1"/>
    </source>
</evidence>
<name>A0A0R3PMI2_ANGCS</name>
<dbReference type="Proteomes" id="UP000267027">
    <property type="component" value="Unassembled WGS sequence"/>
</dbReference>
<organism evidence="4">
    <name type="scientific">Angiostrongylus costaricensis</name>
    <name type="common">Nematode worm</name>
    <dbReference type="NCBI Taxonomy" id="334426"/>
    <lineage>
        <taxon>Eukaryota</taxon>
        <taxon>Metazoa</taxon>
        <taxon>Ecdysozoa</taxon>
        <taxon>Nematoda</taxon>
        <taxon>Chromadorea</taxon>
        <taxon>Rhabditida</taxon>
        <taxon>Rhabditina</taxon>
        <taxon>Rhabditomorpha</taxon>
        <taxon>Strongyloidea</taxon>
        <taxon>Metastrongylidae</taxon>
        <taxon>Angiostrongylus</taxon>
    </lineage>
</organism>
<dbReference type="AlphaFoldDB" id="A0A0R3PMI2"/>
<evidence type="ECO:0000256" key="1">
    <source>
        <dbReference type="SAM" id="MobiDB-lite"/>
    </source>
</evidence>
<dbReference type="STRING" id="334426.A0A0R3PMI2"/>
<evidence type="ECO:0000313" key="2">
    <source>
        <dbReference type="EMBL" id="VDM57690.1"/>
    </source>
</evidence>
<reference evidence="2 3" key="2">
    <citation type="submission" date="2018-11" db="EMBL/GenBank/DDBJ databases">
        <authorList>
            <consortium name="Pathogen Informatics"/>
        </authorList>
    </citation>
    <scope>NUCLEOTIDE SEQUENCE [LARGE SCALE GENOMIC DNA]</scope>
    <source>
        <strain evidence="2 3">Costa Rica</strain>
    </source>
</reference>
<dbReference type="OrthoDB" id="5859745at2759"/>
<evidence type="ECO:0000313" key="3">
    <source>
        <dbReference type="Proteomes" id="UP000267027"/>
    </source>
</evidence>
<dbReference type="EMBL" id="UYYA01003920">
    <property type="protein sequence ID" value="VDM57690.1"/>
    <property type="molecule type" value="Genomic_DNA"/>
</dbReference>
<proteinExistence type="predicted"/>
<dbReference type="WBParaSite" id="ACOC_0000610401-mRNA-1">
    <property type="protein sequence ID" value="ACOC_0000610401-mRNA-1"/>
    <property type="gene ID" value="ACOC_0000610401"/>
</dbReference>
<feature type="compositionally biased region" description="Acidic residues" evidence="1">
    <location>
        <begin position="209"/>
        <end position="221"/>
    </location>
</feature>
<keyword evidence="3" id="KW-1185">Reference proteome</keyword>